<dbReference type="AlphaFoldDB" id="A0A4U9R4J4"/>
<reference evidence="1 2" key="1">
    <citation type="submission" date="2019-05" db="EMBL/GenBank/DDBJ databases">
        <authorList>
            <consortium name="Pathogen Informatics"/>
        </authorList>
    </citation>
    <scope>NUCLEOTIDE SEQUENCE [LARGE SCALE GENOMIC DNA]</scope>
    <source>
        <strain evidence="1 2">NCTC503</strain>
    </source>
</reference>
<organism evidence="1 2">
    <name type="scientific">Hathewaya histolytica</name>
    <name type="common">Clostridium histolyticum</name>
    <dbReference type="NCBI Taxonomy" id="1498"/>
    <lineage>
        <taxon>Bacteria</taxon>
        <taxon>Bacillati</taxon>
        <taxon>Bacillota</taxon>
        <taxon>Clostridia</taxon>
        <taxon>Eubacteriales</taxon>
        <taxon>Clostridiaceae</taxon>
        <taxon>Hathewaya</taxon>
    </lineage>
</organism>
<accession>A0A4U9R4J4</accession>
<keyword evidence="2" id="KW-1185">Reference proteome</keyword>
<proteinExistence type="predicted"/>
<dbReference type="RefSeq" id="WP_138209407.1">
    <property type="nucleotide sequence ID" value="NZ_CBCRUQ010000001.1"/>
</dbReference>
<evidence type="ECO:0000313" key="1">
    <source>
        <dbReference type="EMBL" id="VTQ84943.1"/>
    </source>
</evidence>
<name>A0A4U9R4J4_HATHI</name>
<gene>
    <name evidence="1" type="ORF">NCTC503_00642</name>
</gene>
<dbReference type="OrthoDB" id="1722540at2"/>
<dbReference type="EMBL" id="LR590481">
    <property type="protein sequence ID" value="VTQ84943.1"/>
    <property type="molecule type" value="Genomic_DNA"/>
</dbReference>
<dbReference type="KEGG" id="hhw:NCTC503_00642"/>
<dbReference type="InterPro" id="IPR043740">
    <property type="entry name" value="DUF5685"/>
</dbReference>
<protein>
    <submittedName>
        <fullName evidence="1">Uncharacterized protein</fullName>
    </submittedName>
</protein>
<evidence type="ECO:0000313" key="2">
    <source>
        <dbReference type="Proteomes" id="UP000308489"/>
    </source>
</evidence>
<dbReference type="Pfam" id="PF18937">
    <property type="entry name" value="DUF5685"/>
    <property type="match status" value="1"/>
</dbReference>
<dbReference type="Proteomes" id="UP000308489">
    <property type="component" value="Chromosome 1"/>
</dbReference>
<sequence length="295" mass="34716">MFGYVTPCKMELKIKDYEKFKAYYCGLCRTIKKDYGNLPRMVLNYDMTFLAILLDSLCEEPRKLEKIHCVVHPTEKKIIIVDNKALHYAAYCNIILVYYKLLDDVEDDKSVKASMLSKFLNMYIKNKESNIEMKDINNYIKESLHTLSAMEKDTEKDITIDKISHPFADLTGFLISNYIKDKDLRESLYFLGYNIGKWIYLIDAYDDLQKDMKDNKFNPINRILNIERLPYEDFSSNIESRMDFILTTSALNAFNILNKLPTKKNKELLHNILQLGLMEKMDKVFKRSEYNEGSI</sequence>